<gene>
    <name evidence="1" type="ORF">BLM47_07190</name>
</gene>
<dbReference type="EMBL" id="MOXJ01000014">
    <property type="protein sequence ID" value="PDO10501.1"/>
    <property type="molecule type" value="Genomic_DNA"/>
</dbReference>
<dbReference type="InterPro" id="IPR031832">
    <property type="entry name" value="DUF4747"/>
</dbReference>
<sequence>MNWSFTDVKKIKQNNQEYIIGNITRSQYKDQRIKVEKRTKMIKPEYEIADTLFFVYYPSGEILIHEVNNSLVSGDQLRKIFEKLLEQNPYVGEVKIFPIIDKRNIREELLKFKKLTYLNFYLIRPNPGKKEFDLYQQIIEENNLRELRMEMSNKKEGIRISKNKDEFNHSIEIALQLTEKGYGKVRAKGEGDAREEKIFSSEKNVRSLRIAKVDEEERLISRLIEFILSILSIKR</sequence>
<evidence type="ECO:0000313" key="1">
    <source>
        <dbReference type="EMBL" id="PDO10501.1"/>
    </source>
</evidence>
<organism evidence="1 2">
    <name type="scientific">Candidatus Reconcilbacillus cellulovorans</name>
    <dbReference type="NCBI Taxonomy" id="1906605"/>
    <lineage>
        <taxon>Bacteria</taxon>
        <taxon>Bacillati</taxon>
        <taxon>Bacillota</taxon>
        <taxon>Bacilli</taxon>
        <taxon>Bacillales</taxon>
        <taxon>Paenibacillaceae</taxon>
        <taxon>Candidatus Reconcilbacillus</taxon>
    </lineage>
</organism>
<name>A0A2A6E0F2_9BACL</name>
<reference evidence="1 2" key="1">
    <citation type="submission" date="2016-12" db="EMBL/GenBank/DDBJ databases">
        <title>Candidatus Reconcilibacillus cellulovorans genome.</title>
        <authorList>
            <person name="Kolinko S."/>
            <person name="Wu Y.-W."/>
            <person name="Tachea F."/>
            <person name="Denzel E."/>
            <person name="Hiras J."/>
            <person name="Baecker N."/>
            <person name="Chan L.J."/>
            <person name="Eichorst S.A."/>
            <person name="Frey D."/>
            <person name="Adams P.D."/>
            <person name="Pray T."/>
            <person name="Tanjore D."/>
            <person name="Petzold C.J."/>
            <person name="Gladden J.M."/>
            <person name="Simmons B.A."/>
            <person name="Singer S.W."/>
        </authorList>
    </citation>
    <scope>NUCLEOTIDE SEQUENCE [LARGE SCALE GENOMIC DNA]</scope>
    <source>
        <strain evidence="1">JTherm</strain>
    </source>
</reference>
<protein>
    <submittedName>
        <fullName evidence="1">Uncharacterized protein</fullName>
    </submittedName>
</protein>
<dbReference type="Pfam" id="PF15931">
    <property type="entry name" value="DUF4747"/>
    <property type="match status" value="1"/>
</dbReference>
<accession>A0A2A6E0F2</accession>
<evidence type="ECO:0000313" key="2">
    <source>
        <dbReference type="Proteomes" id="UP000243688"/>
    </source>
</evidence>
<comment type="caution">
    <text evidence="1">The sequence shown here is derived from an EMBL/GenBank/DDBJ whole genome shotgun (WGS) entry which is preliminary data.</text>
</comment>
<dbReference type="AlphaFoldDB" id="A0A2A6E0F2"/>
<dbReference type="Proteomes" id="UP000243688">
    <property type="component" value="Unassembled WGS sequence"/>
</dbReference>
<proteinExistence type="predicted"/>